<evidence type="ECO:0000256" key="3">
    <source>
        <dbReference type="ARBA" id="ARBA00023237"/>
    </source>
</evidence>
<evidence type="ECO:0000256" key="1">
    <source>
        <dbReference type="ARBA" id="ARBA00004442"/>
    </source>
</evidence>
<dbReference type="PRINTS" id="PR01021">
    <property type="entry name" value="OMPADOMAIN"/>
</dbReference>
<dbReference type="InterPro" id="IPR006664">
    <property type="entry name" value="OMP_bac"/>
</dbReference>
<evidence type="ECO:0000313" key="7">
    <source>
        <dbReference type="EMBL" id="WCT76954.1"/>
    </source>
</evidence>
<accession>A0ABY7TUP5</accession>
<dbReference type="RefSeq" id="WP_273617350.1">
    <property type="nucleotide sequence ID" value="NZ_CP103868.1"/>
</dbReference>
<protein>
    <submittedName>
        <fullName evidence="7">OmpA family protein</fullName>
    </submittedName>
</protein>
<proteinExistence type="predicted"/>
<comment type="subcellular location">
    <subcellularLocation>
        <location evidence="1">Cell outer membrane</location>
    </subcellularLocation>
</comment>
<dbReference type="CDD" id="cd07185">
    <property type="entry name" value="OmpA_C-like"/>
    <property type="match status" value="1"/>
</dbReference>
<keyword evidence="5" id="KW-0732">Signal</keyword>
<evidence type="ECO:0000256" key="4">
    <source>
        <dbReference type="PROSITE-ProRule" id="PRU00473"/>
    </source>
</evidence>
<dbReference type="PROSITE" id="PS01068">
    <property type="entry name" value="OMPA_1"/>
    <property type="match status" value="1"/>
</dbReference>
<evidence type="ECO:0000259" key="6">
    <source>
        <dbReference type="PROSITE" id="PS51123"/>
    </source>
</evidence>
<dbReference type="EMBL" id="CP117417">
    <property type="protein sequence ID" value="WCT76954.1"/>
    <property type="molecule type" value="Genomic_DNA"/>
</dbReference>
<dbReference type="PANTHER" id="PTHR30329">
    <property type="entry name" value="STATOR ELEMENT OF FLAGELLAR MOTOR COMPLEX"/>
    <property type="match status" value="1"/>
</dbReference>
<sequence>MSKTFNIAASIAMTLALAAPVHAQLLGGGIGGALGVGGALGGATGSLGVAGSLAQDVEAPAVRAPVVARPAVAVPVVSRVNTVVAVPAIVPAIPDVAVRRVAIVNAGIVPIAYAEAPAYIDRQYVVLQNDLRGTGVEVIKRNNQIVLEMPADVTFAFDKHDIQPRFYGVLDAVSRTLGKYPATYVDVNGHTDAIGSYAYNQRLSEKRADAVADYLAERSVNGARMHVQGFGKTEPIASNATISGRAANRRVEIILTPYAA</sequence>
<reference evidence="7 8" key="1">
    <citation type="submission" date="2023-02" db="EMBL/GenBank/DDBJ databases">
        <title>Genome sequence of Novosphingobium humi KACC 19094.</title>
        <authorList>
            <person name="Kim S."/>
            <person name="Heo J."/>
            <person name="Kwon S.-W."/>
        </authorList>
    </citation>
    <scope>NUCLEOTIDE SEQUENCE [LARGE SCALE GENOMIC DNA]</scope>
    <source>
        <strain evidence="7 8">KACC 19094</strain>
    </source>
</reference>
<dbReference type="InterPro" id="IPR036737">
    <property type="entry name" value="OmpA-like_sf"/>
</dbReference>
<dbReference type="InterPro" id="IPR006690">
    <property type="entry name" value="OMPA-like_CS"/>
</dbReference>
<evidence type="ECO:0000256" key="2">
    <source>
        <dbReference type="ARBA" id="ARBA00023136"/>
    </source>
</evidence>
<feature type="signal peptide" evidence="5">
    <location>
        <begin position="1"/>
        <end position="23"/>
    </location>
</feature>
<dbReference type="InterPro" id="IPR050330">
    <property type="entry name" value="Bact_OuterMem_StrucFunc"/>
</dbReference>
<keyword evidence="8" id="KW-1185">Reference proteome</keyword>
<dbReference type="PANTHER" id="PTHR30329:SF21">
    <property type="entry name" value="LIPOPROTEIN YIAD-RELATED"/>
    <property type="match status" value="1"/>
</dbReference>
<evidence type="ECO:0000313" key="8">
    <source>
        <dbReference type="Proteomes" id="UP001218231"/>
    </source>
</evidence>
<keyword evidence="2 4" id="KW-0472">Membrane</keyword>
<keyword evidence="3" id="KW-0998">Cell outer membrane</keyword>
<organism evidence="7 8">
    <name type="scientific">Novosphingobium humi</name>
    <dbReference type="NCBI Taxonomy" id="2282397"/>
    <lineage>
        <taxon>Bacteria</taxon>
        <taxon>Pseudomonadati</taxon>
        <taxon>Pseudomonadota</taxon>
        <taxon>Alphaproteobacteria</taxon>
        <taxon>Sphingomonadales</taxon>
        <taxon>Sphingomonadaceae</taxon>
        <taxon>Novosphingobium</taxon>
    </lineage>
</organism>
<dbReference type="Proteomes" id="UP001218231">
    <property type="component" value="Chromosome"/>
</dbReference>
<gene>
    <name evidence="7" type="ORF">PQ457_13630</name>
</gene>
<name>A0ABY7TUP5_9SPHN</name>
<dbReference type="InterPro" id="IPR006665">
    <property type="entry name" value="OmpA-like"/>
</dbReference>
<dbReference type="SUPFAM" id="SSF103088">
    <property type="entry name" value="OmpA-like"/>
    <property type="match status" value="1"/>
</dbReference>
<dbReference type="PROSITE" id="PS51123">
    <property type="entry name" value="OMPA_2"/>
    <property type="match status" value="1"/>
</dbReference>
<dbReference type="Pfam" id="PF00691">
    <property type="entry name" value="OmpA"/>
    <property type="match status" value="1"/>
</dbReference>
<evidence type="ECO:0000256" key="5">
    <source>
        <dbReference type="SAM" id="SignalP"/>
    </source>
</evidence>
<feature type="domain" description="OmpA-like" evidence="6">
    <location>
        <begin position="142"/>
        <end position="259"/>
    </location>
</feature>
<feature type="chain" id="PRO_5046683536" evidence="5">
    <location>
        <begin position="24"/>
        <end position="260"/>
    </location>
</feature>
<dbReference type="Gene3D" id="3.30.1330.60">
    <property type="entry name" value="OmpA-like domain"/>
    <property type="match status" value="1"/>
</dbReference>